<dbReference type="Proteomes" id="UP000663879">
    <property type="component" value="Unassembled WGS sequence"/>
</dbReference>
<proteinExistence type="predicted"/>
<dbReference type="InterPro" id="IPR018247">
    <property type="entry name" value="EF_Hand_1_Ca_BS"/>
</dbReference>
<comment type="caution">
    <text evidence="3">The sequence shown here is derived from an EMBL/GenBank/DDBJ whole genome shotgun (WGS) entry which is preliminary data.</text>
</comment>
<dbReference type="PROSITE" id="PS00018">
    <property type="entry name" value="EF_HAND_1"/>
    <property type="match status" value="1"/>
</dbReference>
<dbReference type="Gene3D" id="1.10.238.10">
    <property type="entry name" value="EF-hand"/>
    <property type="match status" value="1"/>
</dbReference>
<protein>
    <recommendedName>
        <fullName evidence="2">EF-hand domain-containing protein</fullName>
    </recommendedName>
</protein>
<dbReference type="PROSITE" id="PS50222">
    <property type="entry name" value="EF_HAND_2"/>
    <property type="match status" value="1"/>
</dbReference>
<dbReference type="GO" id="GO:0005509">
    <property type="term" value="F:calcium ion binding"/>
    <property type="evidence" value="ECO:0007669"/>
    <property type="project" value="InterPro"/>
</dbReference>
<dbReference type="InterPro" id="IPR002048">
    <property type="entry name" value="EF_hand_dom"/>
</dbReference>
<dbReference type="CDD" id="cd00051">
    <property type="entry name" value="EFh"/>
    <property type="match status" value="1"/>
</dbReference>
<keyword evidence="4" id="KW-1185">Reference proteome</keyword>
<sequence>MSYYEFRNFAGADNLIDFNEFLEITRQKYPHLDQQTIFEIARDTFSLMDKNGDGKINFNEYSEAKFRENTNPINFQQQYVRQPQTFYPTPINSVPSYQQYHQQNYNSQLPPRPTNYYQQSYYPYF</sequence>
<reference evidence="3" key="1">
    <citation type="submission" date="2021-02" db="EMBL/GenBank/DDBJ databases">
        <authorList>
            <person name="Nowell W R."/>
        </authorList>
    </citation>
    <scope>NUCLEOTIDE SEQUENCE</scope>
    <source>
        <strain evidence="3">Ploen Becks lab</strain>
    </source>
</reference>
<feature type="domain" description="EF-hand" evidence="2">
    <location>
        <begin position="36"/>
        <end position="71"/>
    </location>
</feature>
<gene>
    <name evidence="3" type="ORF">OXX778_LOCUS17377</name>
</gene>
<dbReference type="InterPro" id="IPR011992">
    <property type="entry name" value="EF-hand-dom_pair"/>
</dbReference>
<dbReference type="EMBL" id="CAJNOC010004416">
    <property type="protein sequence ID" value="CAF1020948.1"/>
    <property type="molecule type" value="Genomic_DNA"/>
</dbReference>
<dbReference type="Pfam" id="PF00036">
    <property type="entry name" value="EF-hand_1"/>
    <property type="match status" value="1"/>
</dbReference>
<name>A0A814IB91_9BILA</name>
<keyword evidence="1" id="KW-0106">Calcium</keyword>
<evidence type="ECO:0000313" key="3">
    <source>
        <dbReference type="EMBL" id="CAF1020948.1"/>
    </source>
</evidence>
<organism evidence="3 4">
    <name type="scientific">Brachionus calyciflorus</name>
    <dbReference type="NCBI Taxonomy" id="104777"/>
    <lineage>
        <taxon>Eukaryota</taxon>
        <taxon>Metazoa</taxon>
        <taxon>Spiralia</taxon>
        <taxon>Gnathifera</taxon>
        <taxon>Rotifera</taxon>
        <taxon>Eurotatoria</taxon>
        <taxon>Monogononta</taxon>
        <taxon>Pseudotrocha</taxon>
        <taxon>Ploima</taxon>
        <taxon>Brachionidae</taxon>
        <taxon>Brachionus</taxon>
    </lineage>
</organism>
<evidence type="ECO:0000259" key="2">
    <source>
        <dbReference type="PROSITE" id="PS50222"/>
    </source>
</evidence>
<dbReference type="SUPFAM" id="SSF47473">
    <property type="entry name" value="EF-hand"/>
    <property type="match status" value="1"/>
</dbReference>
<dbReference type="AlphaFoldDB" id="A0A814IB91"/>
<evidence type="ECO:0000256" key="1">
    <source>
        <dbReference type="ARBA" id="ARBA00022837"/>
    </source>
</evidence>
<dbReference type="OrthoDB" id="10161766at2759"/>
<evidence type="ECO:0000313" key="4">
    <source>
        <dbReference type="Proteomes" id="UP000663879"/>
    </source>
</evidence>
<accession>A0A814IB91</accession>